<evidence type="ECO:0000259" key="2">
    <source>
        <dbReference type="Pfam" id="PF22022"/>
    </source>
</evidence>
<dbReference type="GO" id="GO:0003677">
    <property type="term" value="F:DNA binding"/>
    <property type="evidence" value="ECO:0007669"/>
    <property type="project" value="UniProtKB-KW"/>
</dbReference>
<keyword evidence="4" id="KW-1185">Reference proteome</keyword>
<feature type="domain" description="Phage integrase central" evidence="2">
    <location>
        <begin position="69"/>
        <end position="149"/>
    </location>
</feature>
<protein>
    <submittedName>
        <fullName evidence="3">Site-specific recombinase XerD</fullName>
    </submittedName>
</protein>
<dbReference type="InterPro" id="IPR053876">
    <property type="entry name" value="Phage_int_M"/>
</dbReference>
<evidence type="ECO:0000313" key="3">
    <source>
        <dbReference type="EMBL" id="MBB3184717.1"/>
    </source>
</evidence>
<keyword evidence="1" id="KW-0238">DNA-binding</keyword>
<dbReference type="Proteomes" id="UP000563050">
    <property type="component" value="Unassembled WGS sequence"/>
</dbReference>
<dbReference type="InterPro" id="IPR011010">
    <property type="entry name" value="DNA_brk_join_enz"/>
</dbReference>
<evidence type="ECO:0000313" key="4">
    <source>
        <dbReference type="Proteomes" id="UP000563050"/>
    </source>
</evidence>
<dbReference type="Gene3D" id="1.10.150.130">
    <property type="match status" value="1"/>
</dbReference>
<proteinExistence type="predicted"/>
<comment type="caution">
    <text evidence="3">The sequence shown here is derived from an EMBL/GenBank/DDBJ whole genome shotgun (WGS) entry which is preliminary data.</text>
</comment>
<dbReference type="AlphaFoldDB" id="A0A7W5DKN1"/>
<dbReference type="Pfam" id="PF22022">
    <property type="entry name" value="Phage_int_M"/>
    <property type="match status" value="1"/>
</dbReference>
<dbReference type="SUPFAM" id="SSF56349">
    <property type="entry name" value="DNA breaking-rejoining enzymes"/>
    <property type="match status" value="1"/>
</dbReference>
<gene>
    <name evidence="3" type="ORF">FHR95_002291</name>
</gene>
<dbReference type="InterPro" id="IPR010998">
    <property type="entry name" value="Integrase_recombinase_N"/>
</dbReference>
<name>A0A7W5DKN1_9GAMM</name>
<sequence>MDDATRYRLTISRKRLKRRGWVSLRQRQGHSGGSAHIAQDMHTSDRHSLRWLADQFHNSDLFKRLASKTQESYSYARLVLERTTMRAESRIIDLNCHRITPDIVQRLADRIAQEGTPAKANHVVAYLRRIYRWGMNRGHCTDNPAWTIEPAKERARHRLPERLVLALVTQFCQARGQGSTTASSVVAPYLWALIETAYLCRLHAIEVLTLT</sequence>
<dbReference type="RefSeq" id="WP_221199305.1">
    <property type="nucleotide sequence ID" value="NZ_JACHXQ010000007.1"/>
</dbReference>
<accession>A0A7W5DKN1</accession>
<dbReference type="EMBL" id="JACHXQ010000007">
    <property type="protein sequence ID" value="MBB3184717.1"/>
    <property type="molecule type" value="Genomic_DNA"/>
</dbReference>
<evidence type="ECO:0000256" key="1">
    <source>
        <dbReference type="ARBA" id="ARBA00023125"/>
    </source>
</evidence>
<reference evidence="3 4" key="1">
    <citation type="submission" date="2020-08" db="EMBL/GenBank/DDBJ databases">
        <title>Genomic Encyclopedia of Type Strains, Phase III (KMG-III): the genomes of soil and plant-associated and newly described type strains.</title>
        <authorList>
            <person name="Whitman W."/>
        </authorList>
    </citation>
    <scope>NUCLEOTIDE SEQUENCE [LARGE SCALE GENOMIC DNA]</scope>
    <source>
        <strain evidence="3 4">CECT 7341</strain>
    </source>
</reference>
<organism evidence="3 4">
    <name type="scientific">Halomonas fontilapidosi</name>
    <dbReference type="NCBI Taxonomy" id="616675"/>
    <lineage>
        <taxon>Bacteria</taxon>
        <taxon>Pseudomonadati</taxon>
        <taxon>Pseudomonadota</taxon>
        <taxon>Gammaproteobacteria</taxon>
        <taxon>Oceanospirillales</taxon>
        <taxon>Halomonadaceae</taxon>
        <taxon>Halomonas</taxon>
    </lineage>
</organism>